<proteinExistence type="predicted"/>
<dbReference type="SUPFAM" id="SSF69279">
    <property type="entry name" value="Phage tail proteins"/>
    <property type="match status" value="1"/>
</dbReference>
<dbReference type="InterPro" id="IPR006531">
    <property type="entry name" value="Gp5/Vgr_OB"/>
</dbReference>
<dbReference type="NCBIfam" id="TIGR01646">
    <property type="entry name" value="vgr_GE"/>
    <property type="match status" value="1"/>
</dbReference>
<name>A0AAJ6BAU2_9SPHI</name>
<dbReference type="InterPro" id="IPR037026">
    <property type="entry name" value="Vgr_OB-fold_dom_sf"/>
</dbReference>
<dbReference type="AlphaFoldDB" id="A0AAJ6BAU2"/>
<evidence type="ECO:0000313" key="3">
    <source>
        <dbReference type="Proteomes" id="UP001214530"/>
    </source>
</evidence>
<reference evidence="2" key="1">
    <citation type="submission" date="2023-03" db="EMBL/GenBank/DDBJ databases">
        <title>Andean soil-derived lignocellulolytic bacterial consortium as a source of novel taxa and putative plastic-active enzymes.</title>
        <authorList>
            <person name="Diaz-Garcia L."/>
            <person name="Chuvochina M."/>
            <person name="Feuerriegel G."/>
            <person name="Bunk B."/>
            <person name="Sproer C."/>
            <person name="Streit W.R."/>
            <person name="Rodriguez L.M."/>
            <person name="Overmann J."/>
            <person name="Jimenez D.J."/>
        </authorList>
    </citation>
    <scope>NUCLEOTIDE SEQUENCE</scope>
    <source>
        <strain evidence="2">MAG 3858</strain>
    </source>
</reference>
<gene>
    <name evidence="2" type="primary">vgrG</name>
    <name evidence="2" type="ORF">P0Y49_10765</name>
</gene>
<dbReference type="EMBL" id="CP119313">
    <property type="protein sequence ID" value="WEK21618.1"/>
    <property type="molecule type" value="Genomic_DNA"/>
</dbReference>
<dbReference type="Pfam" id="PF04717">
    <property type="entry name" value="Phage_base_V"/>
    <property type="match status" value="1"/>
</dbReference>
<feature type="domain" description="Gp5/Type VI secretion system Vgr protein OB-fold" evidence="1">
    <location>
        <begin position="374"/>
        <end position="448"/>
    </location>
</feature>
<accession>A0AAJ6BAU2</accession>
<organism evidence="2 3">
    <name type="scientific">Candidatus Pedobacter colombiensis</name>
    <dbReference type="NCBI Taxonomy" id="3121371"/>
    <lineage>
        <taxon>Bacteria</taxon>
        <taxon>Pseudomonadati</taxon>
        <taxon>Bacteroidota</taxon>
        <taxon>Sphingobacteriia</taxon>
        <taxon>Sphingobacteriales</taxon>
        <taxon>Sphingobacteriaceae</taxon>
        <taxon>Pedobacter</taxon>
    </lineage>
</organism>
<evidence type="ECO:0000259" key="1">
    <source>
        <dbReference type="Pfam" id="PF04717"/>
    </source>
</evidence>
<dbReference type="SUPFAM" id="SSF69255">
    <property type="entry name" value="gp5 N-terminal domain-like"/>
    <property type="match status" value="1"/>
</dbReference>
<dbReference type="InterPro" id="IPR006533">
    <property type="entry name" value="T6SS_Vgr_RhsGE"/>
</dbReference>
<evidence type="ECO:0000313" key="2">
    <source>
        <dbReference type="EMBL" id="WEK21618.1"/>
    </source>
</evidence>
<sequence>MIKPSHSKTTSMVTFNIYSNGIPINTSFRVISIYVHKEINHIGSAKLVIDIDQMDITPAPEMEGDVFIPGKEIRIDVGYHGEDKTIYEGVVTSQSLQINQNARPTLCIECRDYVFPATLSRKNNVFREMKDDDIIRQILAQYPLVNITVAPTFTNNESLIQYYCSDWDFLLSRADASGMVVISDGRSIQVIKPDVGSSSVITLSYGSDILAFNGTLDSTTQTISVDAVAWDSAEQQIIAVSGDIPAVNSQGNITPAKLAETHQQNMLLQTTTAAEQALKSWADAQWFKSAINRYKGTIKFQGTFVVPGSMIELKGLGARFDGNAYIGGVVHEIAEGNWYTTATMGIGHLNNAGQNQVSRAPVSDLLPGTHGLHVGKVLSIENDPAGEGRIQVEIPLLNAIDNRIWARLATFWAGDTHGAFFIPDIGDEVVLGFFNDDPCHAVVLGSLYSSNKKASHQLADENHIRSLVSRSDIKIVFDDEKKSLTFSASGSKIVLSDNGISIESADKLVLSAAAGIEINAGTVLAIEGKSGIKMKGPNIEAKADVAFTAKGNATAELSASGQVTVKGAMVIIN</sequence>
<dbReference type="Proteomes" id="UP001214530">
    <property type="component" value="Chromosome"/>
</dbReference>
<protein>
    <submittedName>
        <fullName evidence="2">Type VI secretion system tip protein VgrG</fullName>
    </submittedName>
</protein>
<dbReference type="Gene3D" id="2.40.50.230">
    <property type="entry name" value="Gp5 N-terminal domain"/>
    <property type="match status" value="1"/>
</dbReference>